<proteinExistence type="inferred from homology"/>
<dbReference type="InterPro" id="IPR036895">
    <property type="entry name" value="Uracil-DNA_glycosylase-like_sf"/>
</dbReference>
<evidence type="ECO:0000256" key="8">
    <source>
        <dbReference type="ARBA" id="ARBA00023014"/>
    </source>
</evidence>
<evidence type="ECO:0000256" key="1">
    <source>
        <dbReference type="ARBA" id="ARBA00006521"/>
    </source>
</evidence>
<keyword evidence="8" id="KW-0411">Iron-sulfur</keyword>
<evidence type="ECO:0000259" key="10">
    <source>
        <dbReference type="SMART" id="SM00986"/>
    </source>
</evidence>
<dbReference type="InterPro" id="IPR023875">
    <property type="entry name" value="DNA_repair_put"/>
</dbReference>
<accession>A0ABP9UXR7</accession>
<protein>
    <recommendedName>
        <fullName evidence="2">Type-4 uracil-DNA glycosylase</fullName>
    </recommendedName>
</protein>
<keyword evidence="4" id="KW-0479">Metal-binding</keyword>
<organism evidence="11 12">
    <name type="scientific">Haloferula sargassicola</name>
    <dbReference type="NCBI Taxonomy" id="490096"/>
    <lineage>
        <taxon>Bacteria</taxon>
        <taxon>Pseudomonadati</taxon>
        <taxon>Verrucomicrobiota</taxon>
        <taxon>Verrucomicrobiia</taxon>
        <taxon>Verrucomicrobiales</taxon>
        <taxon>Verrucomicrobiaceae</taxon>
        <taxon>Haloferula</taxon>
    </lineage>
</organism>
<comment type="similarity">
    <text evidence="1">Belongs to the uracil-DNA glycosylase (UDG) superfamily. Type 4 (UDGa) family.</text>
</comment>
<dbReference type="NCBIfam" id="TIGR03915">
    <property type="entry name" value="SAM_7_link_chp"/>
    <property type="match status" value="1"/>
</dbReference>
<dbReference type="PANTHER" id="PTHR33693:SF9">
    <property type="entry name" value="TYPE-4 URACIL-DNA GLYCOSYLASE"/>
    <property type="match status" value="1"/>
</dbReference>
<keyword evidence="12" id="KW-1185">Reference proteome</keyword>
<evidence type="ECO:0000256" key="9">
    <source>
        <dbReference type="ARBA" id="ARBA00023204"/>
    </source>
</evidence>
<dbReference type="CDD" id="cd10030">
    <property type="entry name" value="UDG-F4_TTUDGA_SPO1dp_like"/>
    <property type="match status" value="1"/>
</dbReference>
<evidence type="ECO:0000313" key="11">
    <source>
        <dbReference type="EMBL" id="GAA5484159.1"/>
    </source>
</evidence>
<dbReference type="NCBIfam" id="TIGR00758">
    <property type="entry name" value="UDG_fam4"/>
    <property type="match status" value="1"/>
</dbReference>
<evidence type="ECO:0000256" key="2">
    <source>
        <dbReference type="ARBA" id="ARBA00019403"/>
    </source>
</evidence>
<dbReference type="SUPFAM" id="SSF52141">
    <property type="entry name" value="Uracil-DNA glycosylase-like"/>
    <property type="match status" value="1"/>
</dbReference>
<dbReference type="InterPro" id="IPR005122">
    <property type="entry name" value="Uracil-DNA_glycosylase-like"/>
</dbReference>
<name>A0ABP9UXR7_9BACT</name>
<dbReference type="NCBIfam" id="TIGR03914">
    <property type="entry name" value="UDG_fam_dom"/>
    <property type="match status" value="1"/>
</dbReference>
<dbReference type="InterPro" id="IPR051536">
    <property type="entry name" value="UDG_Type-4/5"/>
</dbReference>
<dbReference type="EMBL" id="BAABRI010000021">
    <property type="protein sequence ID" value="GAA5484159.1"/>
    <property type="molecule type" value="Genomic_DNA"/>
</dbReference>
<keyword evidence="9" id="KW-0234">DNA repair</keyword>
<evidence type="ECO:0000256" key="3">
    <source>
        <dbReference type="ARBA" id="ARBA00022485"/>
    </source>
</evidence>
<keyword evidence="7" id="KW-0408">Iron</keyword>
<dbReference type="SMART" id="SM00987">
    <property type="entry name" value="UreE_C"/>
    <property type="match status" value="1"/>
</dbReference>
<dbReference type="Pfam" id="PF03167">
    <property type="entry name" value="UDG"/>
    <property type="match status" value="1"/>
</dbReference>
<dbReference type="Pfam" id="PF13566">
    <property type="entry name" value="DUF4130"/>
    <property type="match status" value="1"/>
</dbReference>
<dbReference type="Proteomes" id="UP001476282">
    <property type="component" value="Unassembled WGS sequence"/>
</dbReference>
<evidence type="ECO:0000256" key="4">
    <source>
        <dbReference type="ARBA" id="ARBA00022723"/>
    </source>
</evidence>
<keyword evidence="5" id="KW-0227">DNA damage</keyword>
<dbReference type="Gene3D" id="3.40.470.10">
    <property type="entry name" value="Uracil-DNA glycosylase-like domain"/>
    <property type="match status" value="1"/>
</dbReference>
<dbReference type="PANTHER" id="PTHR33693">
    <property type="entry name" value="TYPE-5 URACIL-DNA GLYCOSYLASE"/>
    <property type="match status" value="1"/>
</dbReference>
<evidence type="ECO:0000256" key="5">
    <source>
        <dbReference type="ARBA" id="ARBA00022763"/>
    </source>
</evidence>
<sequence>MRSIDPGNSFTTWRDAARALLAEGIPPGEILWEKDANLFALHEPEPIYATRRSSELKVPADFIDLAKLTACHADPTRWALLYRILWRITHGEPKLIAVTTDPDIARAQAMAENVRREIHKMHAFVRFRKVGENESGRERFAAWFEPDHYIVEAGTPFFRKRFATMDWAIFTPKGCAHWNGDKLLFTEGVDRDPFENTDQLEDAWRTYYSCIFNPARLKTKAMQAEMPKRYWKNLPEAGLIDSLIRDSRHRLDRMVETAPQPVRQIKGIRYLDELRQASEMPAAPATTTEEVARHLAACRQCPLWERATCAVPGEGPADARIMIVGEQPGDREDLEGRPFVGPAGQLLDRAMAEAGIDRAQAYLTNAVKHFKWTPRGKTRLHQKPDSAEVEACKPWLLAELSSVSPEILILLGATAARSLLGPGIKITRDRGLLDAPQLARRVVLTVHPSYLLRLPEADVGAERQRFIADLRLAGTPSPS</sequence>
<dbReference type="InterPro" id="IPR025404">
    <property type="entry name" value="DUF4130"/>
</dbReference>
<dbReference type="SMART" id="SM00986">
    <property type="entry name" value="UDG"/>
    <property type="match status" value="1"/>
</dbReference>
<feature type="domain" description="Uracil-DNA glycosylase-like" evidence="10">
    <location>
        <begin position="312"/>
        <end position="471"/>
    </location>
</feature>
<evidence type="ECO:0000313" key="12">
    <source>
        <dbReference type="Proteomes" id="UP001476282"/>
    </source>
</evidence>
<gene>
    <name evidence="11" type="ORF">Hsar01_03400</name>
</gene>
<keyword evidence="6" id="KW-0378">Hydrolase</keyword>
<dbReference type="InterPro" id="IPR005273">
    <property type="entry name" value="Ura-DNA_glyco_family4"/>
</dbReference>
<reference evidence="11 12" key="1">
    <citation type="submission" date="2024-02" db="EMBL/GenBank/DDBJ databases">
        <title>Haloferula sargassicola NBRC 104335.</title>
        <authorList>
            <person name="Ichikawa N."/>
            <person name="Katano-Makiyama Y."/>
            <person name="Hidaka K."/>
        </authorList>
    </citation>
    <scope>NUCLEOTIDE SEQUENCE [LARGE SCALE GENOMIC DNA]</scope>
    <source>
        <strain evidence="11 12">NBRC 104335</strain>
    </source>
</reference>
<comment type="caution">
    <text evidence="11">The sequence shown here is derived from an EMBL/GenBank/DDBJ whole genome shotgun (WGS) entry which is preliminary data.</text>
</comment>
<evidence type="ECO:0000256" key="7">
    <source>
        <dbReference type="ARBA" id="ARBA00023004"/>
    </source>
</evidence>
<keyword evidence="3" id="KW-0004">4Fe-4S</keyword>
<dbReference type="RefSeq" id="WP_353568257.1">
    <property type="nucleotide sequence ID" value="NZ_BAABRI010000021.1"/>
</dbReference>
<evidence type="ECO:0000256" key="6">
    <source>
        <dbReference type="ARBA" id="ARBA00022801"/>
    </source>
</evidence>